<proteinExistence type="inferred from homology"/>
<dbReference type="AlphaFoldDB" id="A0A919JPY2"/>
<comment type="similarity">
    <text evidence="1">Belongs to the glycosyl hydrolase 3 family.</text>
</comment>
<dbReference type="InterPro" id="IPR017853">
    <property type="entry name" value="GH"/>
</dbReference>
<dbReference type="InterPro" id="IPR050226">
    <property type="entry name" value="NagZ_Beta-hexosaminidase"/>
</dbReference>
<dbReference type="PANTHER" id="PTHR30480:SF16">
    <property type="entry name" value="GLYCOSIDE HYDROLASE FAMILY 3 DOMAIN PROTEIN"/>
    <property type="match status" value="1"/>
</dbReference>
<dbReference type="Gene3D" id="3.20.20.300">
    <property type="entry name" value="Glycoside hydrolase, family 3, N-terminal domain"/>
    <property type="match status" value="1"/>
</dbReference>
<dbReference type="GO" id="GO:0005975">
    <property type="term" value="P:carbohydrate metabolic process"/>
    <property type="evidence" value="ECO:0007669"/>
    <property type="project" value="InterPro"/>
</dbReference>
<evidence type="ECO:0000313" key="6">
    <source>
        <dbReference type="Proteomes" id="UP000636960"/>
    </source>
</evidence>
<reference evidence="5" key="1">
    <citation type="submission" date="2021-01" db="EMBL/GenBank/DDBJ databases">
        <title>Whole genome shotgun sequence of Actinoplanes rishiriensis NBRC 108556.</title>
        <authorList>
            <person name="Komaki H."/>
            <person name="Tamura T."/>
        </authorList>
    </citation>
    <scope>NUCLEOTIDE SEQUENCE</scope>
    <source>
        <strain evidence="5">NBRC 108556</strain>
    </source>
</reference>
<protein>
    <submittedName>
        <fullName evidence="5">Hydrolase</fullName>
    </submittedName>
</protein>
<evidence type="ECO:0000259" key="4">
    <source>
        <dbReference type="Pfam" id="PF00933"/>
    </source>
</evidence>
<dbReference type="FunFam" id="3.20.20.300:FF:000018">
    <property type="entry name" value="Sugar hydrolase"/>
    <property type="match status" value="1"/>
</dbReference>
<evidence type="ECO:0000256" key="2">
    <source>
        <dbReference type="ARBA" id="ARBA00022801"/>
    </source>
</evidence>
<name>A0A919JPY2_9ACTN</name>
<dbReference type="Proteomes" id="UP000636960">
    <property type="component" value="Unassembled WGS sequence"/>
</dbReference>
<evidence type="ECO:0000256" key="3">
    <source>
        <dbReference type="ARBA" id="ARBA00023295"/>
    </source>
</evidence>
<dbReference type="Pfam" id="PF00933">
    <property type="entry name" value="Glyco_hydro_3"/>
    <property type="match status" value="1"/>
</dbReference>
<comment type="caution">
    <text evidence="5">The sequence shown here is derived from an EMBL/GenBank/DDBJ whole genome shotgun (WGS) entry which is preliminary data.</text>
</comment>
<dbReference type="EMBL" id="BOMV01000001">
    <property type="protein sequence ID" value="GIE92730.1"/>
    <property type="molecule type" value="Genomic_DNA"/>
</dbReference>
<dbReference type="PRINTS" id="PR00133">
    <property type="entry name" value="GLHYDRLASE3"/>
</dbReference>
<evidence type="ECO:0000313" key="5">
    <source>
        <dbReference type="EMBL" id="GIE92730.1"/>
    </source>
</evidence>
<dbReference type="GO" id="GO:0004553">
    <property type="term" value="F:hydrolase activity, hydrolyzing O-glycosyl compounds"/>
    <property type="evidence" value="ECO:0007669"/>
    <property type="project" value="InterPro"/>
</dbReference>
<gene>
    <name evidence="5" type="ORF">Ari01nite_01950</name>
</gene>
<dbReference type="RefSeq" id="WP_203778468.1">
    <property type="nucleotide sequence ID" value="NZ_BOMV01000001.1"/>
</dbReference>
<keyword evidence="6" id="KW-1185">Reference proteome</keyword>
<evidence type="ECO:0000256" key="1">
    <source>
        <dbReference type="ARBA" id="ARBA00005336"/>
    </source>
</evidence>
<accession>A0A919JPY2</accession>
<keyword evidence="2 5" id="KW-0378">Hydrolase</keyword>
<dbReference type="InterPro" id="IPR036962">
    <property type="entry name" value="Glyco_hydro_3_N_sf"/>
</dbReference>
<dbReference type="SUPFAM" id="SSF51445">
    <property type="entry name" value="(Trans)glycosidases"/>
    <property type="match status" value="1"/>
</dbReference>
<dbReference type="GO" id="GO:0009254">
    <property type="term" value="P:peptidoglycan turnover"/>
    <property type="evidence" value="ECO:0007669"/>
    <property type="project" value="TreeGrafter"/>
</dbReference>
<keyword evidence="3" id="KW-0326">Glycosidase</keyword>
<dbReference type="PANTHER" id="PTHR30480">
    <property type="entry name" value="BETA-HEXOSAMINIDASE-RELATED"/>
    <property type="match status" value="1"/>
</dbReference>
<organism evidence="5 6">
    <name type="scientific">Paractinoplanes rishiriensis</name>
    <dbReference type="NCBI Taxonomy" id="1050105"/>
    <lineage>
        <taxon>Bacteria</taxon>
        <taxon>Bacillati</taxon>
        <taxon>Actinomycetota</taxon>
        <taxon>Actinomycetes</taxon>
        <taxon>Micromonosporales</taxon>
        <taxon>Micromonosporaceae</taxon>
        <taxon>Paractinoplanes</taxon>
    </lineage>
</organism>
<feature type="domain" description="Glycoside hydrolase family 3 N-terminal" evidence="4">
    <location>
        <begin position="35"/>
        <end position="327"/>
    </location>
</feature>
<dbReference type="InterPro" id="IPR001764">
    <property type="entry name" value="Glyco_hydro_3_N"/>
</dbReference>
<sequence>MPNQGELAELAATVLQPGFAGTAAPDWVRRWLGEGLGGVALFARNVESPAQVAALTAQLRAEHPDVIVAIDEEAGDVTRFESRHGSSRPGNLALGAIGDVDLTEAVARDLGAELADAGITLNYAPDADVNSNPDNPVIGVRAFGAEPDLVARHAAAFVRGLQDAGVAACAKHFPGHGDTADDSHHALPLIARDRAQLDACELRPFRAAIEAGTQVVMTGHLLVPAYDEHLPATLSRAILTGLLREELGFQGLVVTDGIEMQGVRRQYGLAGATVRALAAGADAICVGGDNADEQTAIRLRDAIVAAVRSGDLPAERLHEAATRVRRLGAWTTRQQTRTGARQVADAAGRGRSEAVRTAGVGFDAARRALRVTVADGAAGLPVAGPAHVVEFAPPRNIAIGAETPWGVGAPLDDLLPGTTSVRLTADDLADLGDPAAAVLLGATGRPLVLVTRDVHRHAWLSDVLGRVLAERPDAIVVEMGVPVTVLGGVHVATYGATRANGLAAAEAIAGVGVPAPAPLPLAV</sequence>